<feature type="transmembrane region" description="Helical" evidence="6">
    <location>
        <begin position="32"/>
        <end position="50"/>
    </location>
</feature>
<feature type="transmembrane region" description="Helical" evidence="6">
    <location>
        <begin position="282"/>
        <end position="300"/>
    </location>
</feature>
<accession>A0A437QQD0</accession>
<evidence type="ECO:0000313" key="9">
    <source>
        <dbReference type="Proteomes" id="UP000287447"/>
    </source>
</evidence>
<feature type="transmembrane region" description="Helical" evidence="6">
    <location>
        <begin position="312"/>
        <end position="330"/>
    </location>
</feature>
<protein>
    <submittedName>
        <fullName evidence="8">MFS transporter</fullName>
    </submittedName>
</protein>
<evidence type="ECO:0000256" key="4">
    <source>
        <dbReference type="ARBA" id="ARBA00022989"/>
    </source>
</evidence>
<comment type="subcellular location">
    <subcellularLocation>
        <location evidence="1">Cell membrane</location>
        <topology evidence="1">Multi-pass membrane protein</topology>
    </subcellularLocation>
</comment>
<dbReference type="AlphaFoldDB" id="A0A437QQD0"/>
<reference evidence="9" key="1">
    <citation type="submission" date="2019-01" db="EMBL/GenBank/DDBJ databases">
        <title>Gri0909 isolated from a small marine red alga.</title>
        <authorList>
            <person name="Kim J."/>
            <person name="Jeong S.E."/>
            <person name="Jeon C.O."/>
        </authorList>
    </citation>
    <scope>NUCLEOTIDE SEQUENCE [LARGE SCALE GENOMIC DNA]</scope>
    <source>
        <strain evidence="9">Gri0909</strain>
    </source>
</reference>
<organism evidence="8 9">
    <name type="scientific">Hwanghaeella grinnelliae</name>
    <dbReference type="NCBI Taxonomy" id="2500179"/>
    <lineage>
        <taxon>Bacteria</taxon>
        <taxon>Pseudomonadati</taxon>
        <taxon>Pseudomonadota</taxon>
        <taxon>Alphaproteobacteria</taxon>
        <taxon>Rhodospirillales</taxon>
        <taxon>Rhodospirillaceae</taxon>
        <taxon>Hwanghaeella</taxon>
    </lineage>
</organism>
<dbReference type="SUPFAM" id="SSF103473">
    <property type="entry name" value="MFS general substrate transporter"/>
    <property type="match status" value="1"/>
</dbReference>
<evidence type="ECO:0000256" key="1">
    <source>
        <dbReference type="ARBA" id="ARBA00004651"/>
    </source>
</evidence>
<sequence>MRDSVGETGHISPSVIDGRQPFRPDGFKVNRLRYAWVVVFCALVFAIGQFHRAAGGILSPVLAEDLSLSASALGSVIGAMFIATMVMQIPAGVALDRFGPRRVLPLMLGIAGIGSLVFSRAVELEWVYAGRILLGIGFASSSAAAHILFSRWFSQDRFAQVSGIMVAIGGIGGLTGTYPLATIVDVVGWRPALMAVGMFTLAIAILGSITIRNAPPHVPRPVFQPTGWRSMLNGFREIFGNRNFPRLLAMGTVAFAPITTVAGLWGGPYFQEVHGYDTQEAGSVLFALFLMTMIGGLVFGPLDRLLGTRKKVVLGGAVGSAVCVGAVAVIGGLPPVAVIVLLLGMTLCQNFYLTLNAHNRALVGDHLVGRASTLITVAAVGGIPVMQGGFGIALDWGQAMGLTVEQSYRLGFGFIAASVFVAGLVYAGSEDRKP</sequence>
<feature type="transmembrane region" description="Helical" evidence="6">
    <location>
        <begin position="336"/>
        <end position="355"/>
    </location>
</feature>
<feature type="domain" description="Major facilitator superfamily (MFS) profile" evidence="7">
    <location>
        <begin position="37"/>
        <end position="434"/>
    </location>
</feature>
<dbReference type="Proteomes" id="UP000287447">
    <property type="component" value="Unassembled WGS sequence"/>
</dbReference>
<feature type="transmembrane region" description="Helical" evidence="6">
    <location>
        <begin position="70"/>
        <end position="91"/>
    </location>
</feature>
<dbReference type="PROSITE" id="PS50850">
    <property type="entry name" value="MFS"/>
    <property type="match status" value="1"/>
</dbReference>
<evidence type="ECO:0000259" key="7">
    <source>
        <dbReference type="PROSITE" id="PS50850"/>
    </source>
</evidence>
<gene>
    <name evidence="8" type="ORF">EOI86_15900</name>
</gene>
<feature type="transmembrane region" description="Helical" evidence="6">
    <location>
        <begin position="367"/>
        <end position="390"/>
    </location>
</feature>
<feature type="transmembrane region" description="Helical" evidence="6">
    <location>
        <begin position="103"/>
        <end position="122"/>
    </location>
</feature>
<dbReference type="InterPro" id="IPR036259">
    <property type="entry name" value="MFS_trans_sf"/>
</dbReference>
<dbReference type="GO" id="GO:0005886">
    <property type="term" value="C:plasma membrane"/>
    <property type="evidence" value="ECO:0007669"/>
    <property type="project" value="UniProtKB-SubCell"/>
</dbReference>
<evidence type="ECO:0000313" key="8">
    <source>
        <dbReference type="EMBL" id="RVU36659.1"/>
    </source>
</evidence>
<dbReference type="PANTHER" id="PTHR43124:SF3">
    <property type="entry name" value="CHLORAMPHENICOL EFFLUX PUMP RV0191"/>
    <property type="match status" value="1"/>
</dbReference>
<evidence type="ECO:0000256" key="5">
    <source>
        <dbReference type="ARBA" id="ARBA00023136"/>
    </source>
</evidence>
<dbReference type="InterPro" id="IPR020846">
    <property type="entry name" value="MFS_dom"/>
</dbReference>
<keyword evidence="4 6" id="KW-1133">Transmembrane helix</keyword>
<dbReference type="GO" id="GO:0022857">
    <property type="term" value="F:transmembrane transporter activity"/>
    <property type="evidence" value="ECO:0007669"/>
    <property type="project" value="InterPro"/>
</dbReference>
<feature type="transmembrane region" description="Helical" evidence="6">
    <location>
        <begin position="192"/>
        <end position="211"/>
    </location>
</feature>
<keyword evidence="9" id="KW-1185">Reference proteome</keyword>
<dbReference type="InterPro" id="IPR011701">
    <property type="entry name" value="MFS"/>
</dbReference>
<keyword evidence="3 6" id="KW-0812">Transmembrane</keyword>
<evidence type="ECO:0000256" key="2">
    <source>
        <dbReference type="ARBA" id="ARBA00022475"/>
    </source>
</evidence>
<dbReference type="InterPro" id="IPR050189">
    <property type="entry name" value="MFS_Efflux_Transporters"/>
</dbReference>
<dbReference type="Pfam" id="PF07690">
    <property type="entry name" value="MFS_1"/>
    <property type="match status" value="1"/>
</dbReference>
<keyword evidence="5 6" id="KW-0472">Membrane</keyword>
<feature type="transmembrane region" description="Helical" evidence="6">
    <location>
        <begin position="161"/>
        <end position="180"/>
    </location>
</feature>
<feature type="transmembrane region" description="Helical" evidence="6">
    <location>
        <begin position="128"/>
        <end position="149"/>
    </location>
</feature>
<proteinExistence type="predicted"/>
<dbReference type="EMBL" id="SADE01000002">
    <property type="protein sequence ID" value="RVU36659.1"/>
    <property type="molecule type" value="Genomic_DNA"/>
</dbReference>
<keyword evidence="2" id="KW-1003">Cell membrane</keyword>
<evidence type="ECO:0000256" key="6">
    <source>
        <dbReference type="SAM" id="Phobius"/>
    </source>
</evidence>
<feature type="transmembrane region" description="Helical" evidence="6">
    <location>
        <begin position="247"/>
        <end position="270"/>
    </location>
</feature>
<name>A0A437QQD0_9PROT</name>
<dbReference type="Gene3D" id="1.20.1250.20">
    <property type="entry name" value="MFS general substrate transporter like domains"/>
    <property type="match status" value="2"/>
</dbReference>
<comment type="caution">
    <text evidence="8">The sequence shown here is derived from an EMBL/GenBank/DDBJ whole genome shotgun (WGS) entry which is preliminary data.</text>
</comment>
<evidence type="ECO:0000256" key="3">
    <source>
        <dbReference type="ARBA" id="ARBA00022692"/>
    </source>
</evidence>
<dbReference type="PANTHER" id="PTHR43124">
    <property type="entry name" value="PURINE EFFLUX PUMP PBUE"/>
    <property type="match status" value="1"/>
</dbReference>
<feature type="transmembrane region" description="Helical" evidence="6">
    <location>
        <begin position="410"/>
        <end position="428"/>
    </location>
</feature>